<dbReference type="InterPro" id="IPR015940">
    <property type="entry name" value="UBA"/>
</dbReference>
<dbReference type="AlphaFoldDB" id="A0AAV7ZNU4"/>
<keyword evidence="2" id="KW-0808">Transferase</keyword>
<dbReference type="InterPro" id="IPR012317">
    <property type="entry name" value="Poly(ADP-ribose)pol_cat_dom"/>
</dbReference>
<reference evidence="7" key="2">
    <citation type="submission" date="2022-08" db="EMBL/GenBank/DDBJ databases">
        <title>Novel sulphate-reducing endosymbionts in the free-living metamonad Anaeramoeba.</title>
        <authorList>
            <person name="Jerlstrom-Hultqvist J."/>
            <person name="Cepicka I."/>
            <person name="Gallot-Lavallee L."/>
            <person name="Salas-Leiva D."/>
            <person name="Curtis B.A."/>
            <person name="Zahonova K."/>
            <person name="Pipaliya S."/>
            <person name="Dacks J."/>
            <person name="Roger A.J."/>
        </authorList>
    </citation>
    <scope>NUCLEOTIDE SEQUENCE</scope>
    <source>
        <strain evidence="7">Busselton2</strain>
    </source>
</reference>
<evidence type="ECO:0000256" key="2">
    <source>
        <dbReference type="ARBA" id="ARBA00022679"/>
    </source>
</evidence>
<evidence type="ECO:0000256" key="1">
    <source>
        <dbReference type="ARBA" id="ARBA00022676"/>
    </source>
</evidence>
<proteinExistence type="predicted"/>
<evidence type="ECO:0000313" key="9">
    <source>
        <dbReference type="Proteomes" id="UP001146793"/>
    </source>
</evidence>
<dbReference type="GO" id="GO:0003950">
    <property type="term" value="F:NAD+ poly-ADP-ribosyltransferase activity"/>
    <property type="evidence" value="ECO:0007669"/>
    <property type="project" value="InterPro"/>
</dbReference>
<evidence type="ECO:0000256" key="3">
    <source>
        <dbReference type="ARBA" id="ARBA00022695"/>
    </source>
</evidence>
<evidence type="ECO:0000313" key="8">
    <source>
        <dbReference type="EMBL" id="KAJ6242446.1"/>
    </source>
</evidence>
<evidence type="ECO:0000256" key="5">
    <source>
        <dbReference type="SAM" id="MobiDB-lite"/>
    </source>
</evidence>
<dbReference type="PANTHER" id="PTHR21328">
    <property type="entry name" value="POLY ADP-RIBOSE POLYMERASE FAMILY, MEMBER PARP"/>
    <property type="match status" value="1"/>
</dbReference>
<dbReference type="SUPFAM" id="SSF46934">
    <property type="entry name" value="UBA-like"/>
    <property type="match status" value="1"/>
</dbReference>
<feature type="compositionally biased region" description="Acidic residues" evidence="5">
    <location>
        <begin position="284"/>
        <end position="295"/>
    </location>
</feature>
<feature type="region of interest" description="Disordered" evidence="5">
    <location>
        <begin position="113"/>
        <end position="134"/>
    </location>
</feature>
<feature type="compositionally biased region" description="Low complexity" evidence="5">
    <location>
        <begin position="118"/>
        <end position="131"/>
    </location>
</feature>
<protein>
    <submittedName>
        <fullName evidence="7 8">Poly adp-ribose polymerase family</fullName>
    </submittedName>
</protein>
<dbReference type="Pfam" id="PF00644">
    <property type="entry name" value="PARP"/>
    <property type="match status" value="1"/>
</dbReference>
<comment type="caution">
    <text evidence="7">The sequence shown here is derived from an EMBL/GenBank/DDBJ whole genome shotgun (WGS) entry which is preliminary data.</text>
</comment>
<dbReference type="SUPFAM" id="SSF56399">
    <property type="entry name" value="ADP-ribosylation"/>
    <property type="match status" value="1"/>
</dbReference>
<evidence type="ECO:0000313" key="7">
    <source>
        <dbReference type="EMBL" id="KAJ3442761.1"/>
    </source>
</evidence>
<dbReference type="EMBL" id="JAOAOG010000175">
    <property type="protein sequence ID" value="KAJ6242446.1"/>
    <property type="molecule type" value="Genomic_DNA"/>
</dbReference>
<keyword evidence="10" id="KW-1185">Reference proteome</keyword>
<sequence>MSLSEEVTTLKQRFSKINNFKIIFDEFEKNINFVYNHEEIRYRFSSYLFAYPKTNPFLITENEKLNSIVEKTNNKKPNDLLSLTKTLIQNLADFLNIKINLNTLDRTLSIQEPKESFSESTETSSFNSETDSQIESDGYYSDENDFDYILNSEQTQGGYKLLEQDLEQAKEVFTGTQIEYFKKLKSLKMELNVSFLGPDYADALGIDERKPINLVIDFPTGYIESSVKPKVELFQGDKSKKQTFGLEFQLREIIYAFFIHFKDHYERLAKERMKENKKEKIEEESSDYSDEDSEKEIEIEKKKKEKMKPSWNEEGVLELQNMGFDRFEAIGGLLLSGNEVFTACSLLIENDRRQFEQMGRQAVNELNKINGDLEFELGEVRNSRSLRTTISTSSEVNLESFIPGNNFILDLYDYATARVMNCTNYCIMCGNWLKTQGLKPTCCDKPACIFKHQEMGLGVNVSAEIAKTPDLVDFVITTAYAAATSNRSENIFNPFPPEFLKQGGKVKDFTRLQKVLNSFPSVDEMASVGNNEKTLRKYLNFYHPECYSLLRWLLTTNRAHLIKIPKQYQLSEFGTDYQWVLLSTHPKKEAKFLDLKKKFKNSVYAFHGSPVENWFSILRVGLKNYSNTKNMICGAAMGPGIYMAAQPSTSMGYARSGQGWSKSRICQGSFNCMAVCEIIQDQTVKKTSVYVIQNEDLVMTRMFIVNFKMNYSSNFNTDSLSTKIPKIFSQVRKTRW</sequence>
<dbReference type="PROSITE" id="PS50030">
    <property type="entry name" value="UBA"/>
    <property type="match status" value="1"/>
</dbReference>
<name>A0AAV7ZNU4_9EUKA</name>
<dbReference type="InterPro" id="IPR009060">
    <property type="entry name" value="UBA-like_sf"/>
</dbReference>
<organism evidence="7 9">
    <name type="scientific">Anaeramoeba flamelloides</name>
    <dbReference type="NCBI Taxonomy" id="1746091"/>
    <lineage>
        <taxon>Eukaryota</taxon>
        <taxon>Metamonada</taxon>
        <taxon>Anaeramoebidae</taxon>
        <taxon>Anaeramoeba</taxon>
    </lineage>
</organism>
<dbReference type="Proteomes" id="UP001146793">
    <property type="component" value="Unassembled WGS sequence"/>
</dbReference>
<dbReference type="InterPro" id="IPR041400">
    <property type="entry name" value="PARP16_N"/>
</dbReference>
<evidence type="ECO:0000313" key="10">
    <source>
        <dbReference type="Proteomes" id="UP001150062"/>
    </source>
</evidence>
<evidence type="ECO:0000259" key="6">
    <source>
        <dbReference type="PROSITE" id="PS50030"/>
    </source>
</evidence>
<feature type="region of interest" description="Disordered" evidence="5">
    <location>
        <begin position="273"/>
        <end position="295"/>
    </location>
</feature>
<keyword evidence="1" id="KW-0328">Glycosyltransferase</keyword>
<dbReference type="Gene3D" id="3.90.228.10">
    <property type="match status" value="1"/>
</dbReference>
<dbReference type="GO" id="GO:0016779">
    <property type="term" value="F:nucleotidyltransferase activity"/>
    <property type="evidence" value="ECO:0007669"/>
    <property type="project" value="UniProtKB-KW"/>
</dbReference>
<feature type="domain" description="UBA" evidence="6">
    <location>
        <begin position="310"/>
        <end position="350"/>
    </location>
</feature>
<feature type="compositionally biased region" description="Basic and acidic residues" evidence="5">
    <location>
        <begin position="273"/>
        <end position="283"/>
    </location>
</feature>
<dbReference type="Pfam" id="PF18084">
    <property type="entry name" value="ARTD15_N"/>
    <property type="match status" value="1"/>
</dbReference>
<dbReference type="EMBL" id="JANTQA010000026">
    <property type="protein sequence ID" value="KAJ3442761.1"/>
    <property type="molecule type" value="Genomic_DNA"/>
</dbReference>
<accession>A0AAV7ZNU4</accession>
<dbReference type="InterPro" id="IPR051838">
    <property type="entry name" value="ARTD_PARP"/>
</dbReference>
<evidence type="ECO:0000256" key="4">
    <source>
        <dbReference type="ARBA" id="ARBA00023027"/>
    </source>
</evidence>
<keyword evidence="4" id="KW-0520">NAD</keyword>
<dbReference type="Gene3D" id="1.10.8.10">
    <property type="entry name" value="DNA helicase RuvA subunit, C-terminal domain"/>
    <property type="match status" value="1"/>
</dbReference>
<keyword evidence="3" id="KW-0548">Nucleotidyltransferase</keyword>
<gene>
    <name evidence="7" type="ORF">M0812_12506</name>
    <name evidence="8" type="ORF">M0813_22584</name>
</gene>
<reference evidence="8" key="1">
    <citation type="submission" date="2022-08" db="EMBL/GenBank/DDBJ databases">
        <title>Novel sulfate-reducing endosymbionts in the free-living metamonad Anaeramoeba.</title>
        <authorList>
            <person name="Jerlstrom-Hultqvist J."/>
            <person name="Cepicka I."/>
            <person name="Gallot-Lavallee L."/>
            <person name="Salas-Leiva D."/>
            <person name="Curtis B.A."/>
            <person name="Zahonova K."/>
            <person name="Pipaliya S."/>
            <person name="Dacks J."/>
            <person name="Roger A.J."/>
        </authorList>
    </citation>
    <scope>NUCLEOTIDE SEQUENCE</scope>
    <source>
        <strain evidence="8">Schooner1</strain>
    </source>
</reference>
<dbReference type="Proteomes" id="UP001150062">
    <property type="component" value="Unassembled WGS sequence"/>
</dbReference>